<evidence type="ECO:0000259" key="5">
    <source>
        <dbReference type="PROSITE" id="PS50901"/>
    </source>
</evidence>
<dbReference type="InterPro" id="IPR050206">
    <property type="entry name" value="FtsK/SpoIIIE/SftA"/>
</dbReference>
<comment type="caution">
    <text evidence="6">The sequence shown here is derived from an EMBL/GenBank/DDBJ whole genome shotgun (WGS) entry which is preliminary data.</text>
</comment>
<keyword evidence="2 3" id="KW-0067">ATP-binding</keyword>
<dbReference type="Pfam" id="PF01580">
    <property type="entry name" value="FtsK_SpoIIIE"/>
    <property type="match status" value="1"/>
</dbReference>
<keyword evidence="7" id="KW-1185">Reference proteome</keyword>
<evidence type="ECO:0000256" key="1">
    <source>
        <dbReference type="ARBA" id="ARBA00022741"/>
    </source>
</evidence>
<evidence type="ECO:0000256" key="2">
    <source>
        <dbReference type="ARBA" id="ARBA00022840"/>
    </source>
</evidence>
<dbReference type="InterPro" id="IPR002543">
    <property type="entry name" value="FtsK_dom"/>
</dbReference>
<dbReference type="PROSITE" id="PS50901">
    <property type="entry name" value="FTSK"/>
    <property type="match status" value="1"/>
</dbReference>
<feature type="region of interest" description="Disordered" evidence="4">
    <location>
        <begin position="1"/>
        <end position="29"/>
    </location>
</feature>
<sequence length="901" mass="92629">MPFLSQVFPGEGKPGRWNGGTGAGDGRANTGPTVCAGRALTCVSVGRYRGPLGFVGPHGVGGQKVGRLASAYGQAVTAHRLARERLDLARRLLAALGPAAPSATELVARLARLGGRLAAPASGATPATEDPVPVRIGEATTLDGGFPVLVPLGGGCHLTVDADARDLRVGELLRTVVLRLLAAAPAGTVRVAGIDTVAFGATFLPLRPLLDAGVLRPAATTVADVAALLDEAERHARAAQQAAPADRELLVLVAAAAPPPREAARLAALTHAGASAAVCVLLAGHPPAGPGEAPPSGAATAVRLLQRYAHVGDPPGHPFSADGSGLAAPVVLDGDLPPDTVAALAARLGPAARRDTPPAFADLLPTARWTESSASGLSTVVGRADRRAVTVAFDDATPHWLVAGRTGAGKTVFLLDVLYGLAARYAPAELQLWLLDFKEGVSFTEFVPTDRDPSWLPHARAVGIESDREYGLAVLRELRRELDRRAGVLKRHGVTKLADLPADARMPRVVAVVDEFQVLLAGTDALAREAVDLLEELARKGRSYGMHLVLASQATTGIESLYGRAEAIFGQFPLRVALAGGGGVLDPRDDAASALPTGAAVLNTAAGAFGAGTVVRFPDAYGARDELARLRQELWRARPADNRPPAVFRGYAAARLEDDPAFAALRPGGGHPVALVGRTVDVAGSAASFTLDATPGRHLAVVGAAPVGADVLRAAALSLARQHAPGDARFLLAPLAEAGAGAAESTGANLAAAGHPVERLDAAALRDRLADLAGAGPPGKRTYLVLFGADAATAALARPDPATFRSGHDDLRALLRDGSGRGVHVLGWWRGLPRLAEDLGGAHHRDDVACLVALNVPAAELGLHLGVPALAYQPRADRALLVDRHDQRTLLIVPFAGGGEG</sequence>
<dbReference type="PANTHER" id="PTHR22683:SF41">
    <property type="entry name" value="DNA TRANSLOCASE FTSK"/>
    <property type="match status" value="1"/>
</dbReference>
<dbReference type="AlphaFoldDB" id="A0A562I4P5"/>
<gene>
    <name evidence="6" type="ORF">JD77_00551</name>
</gene>
<name>A0A562I4P5_MICOL</name>
<dbReference type="CDD" id="cd01127">
    <property type="entry name" value="TrwB_TraG_TraD_VirD4"/>
    <property type="match status" value="1"/>
</dbReference>
<dbReference type="EMBL" id="VLKE01000001">
    <property type="protein sequence ID" value="TWH65613.1"/>
    <property type="molecule type" value="Genomic_DNA"/>
</dbReference>
<feature type="binding site" evidence="3">
    <location>
        <begin position="404"/>
        <end position="411"/>
    </location>
    <ligand>
        <name>ATP</name>
        <dbReference type="ChEBI" id="CHEBI:30616"/>
    </ligand>
</feature>
<evidence type="ECO:0000313" key="6">
    <source>
        <dbReference type="EMBL" id="TWH65613.1"/>
    </source>
</evidence>
<evidence type="ECO:0000256" key="4">
    <source>
        <dbReference type="SAM" id="MobiDB-lite"/>
    </source>
</evidence>
<dbReference type="Gene3D" id="3.40.50.300">
    <property type="entry name" value="P-loop containing nucleotide triphosphate hydrolases"/>
    <property type="match status" value="1"/>
</dbReference>
<proteinExistence type="predicted"/>
<accession>A0A562I4P5</accession>
<dbReference type="Proteomes" id="UP000319825">
    <property type="component" value="Unassembled WGS sequence"/>
</dbReference>
<evidence type="ECO:0000313" key="7">
    <source>
        <dbReference type="Proteomes" id="UP000319825"/>
    </source>
</evidence>
<dbReference type="SUPFAM" id="SSF52540">
    <property type="entry name" value="P-loop containing nucleoside triphosphate hydrolases"/>
    <property type="match status" value="1"/>
</dbReference>
<evidence type="ECO:0000256" key="3">
    <source>
        <dbReference type="PROSITE-ProRule" id="PRU00289"/>
    </source>
</evidence>
<dbReference type="GO" id="GO:0005524">
    <property type="term" value="F:ATP binding"/>
    <property type="evidence" value="ECO:0007669"/>
    <property type="project" value="UniProtKB-UniRule"/>
</dbReference>
<dbReference type="PANTHER" id="PTHR22683">
    <property type="entry name" value="SPORULATION PROTEIN RELATED"/>
    <property type="match status" value="1"/>
</dbReference>
<dbReference type="GO" id="GO:0003677">
    <property type="term" value="F:DNA binding"/>
    <property type="evidence" value="ECO:0007669"/>
    <property type="project" value="InterPro"/>
</dbReference>
<protein>
    <submittedName>
        <fullName evidence="6">FtsK/SpoIIIE family protein</fullName>
    </submittedName>
</protein>
<feature type="domain" description="FtsK" evidence="5">
    <location>
        <begin position="386"/>
        <end position="587"/>
    </location>
</feature>
<organism evidence="6 7">
    <name type="scientific">Micromonospora olivasterospora</name>
    <dbReference type="NCBI Taxonomy" id="1880"/>
    <lineage>
        <taxon>Bacteria</taxon>
        <taxon>Bacillati</taxon>
        <taxon>Actinomycetota</taxon>
        <taxon>Actinomycetes</taxon>
        <taxon>Micromonosporales</taxon>
        <taxon>Micromonosporaceae</taxon>
        <taxon>Micromonospora</taxon>
    </lineage>
</organism>
<dbReference type="InterPro" id="IPR027417">
    <property type="entry name" value="P-loop_NTPase"/>
</dbReference>
<keyword evidence="1 3" id="KW-0547">Nucleotide-binding</keyword>
<reference evidence="6 7" key="1">
    <citation type="submission" date="2019-07" db="EMBL/GenBank/DDBJ databases">
        <title>R&amp;d 2014.</title>
        <authorList>
            <person name="Klenk H.-P."/>
        </authorList>
    </citation>
    <scope>NUCLEOTIDE SEQUENCE [LARGE SCALE GENOMIC DNA]</scope>
    <source>
        <strain evidence="6 7">DSM 43868</strain>
    </source>
</reference>